<organism evidence="7">
    <name type="scientific">Burkholderia pseudomallei 1710a</name>
    <dbReference type="NCBI Taxonomy" id="320371"/>
    <lineage>
        <taxon>Bacteria</taxon>
        <taxon>Pseudomonadati</taxon>
        <taxon>Pseudomonadota</taxon>
        <taxon>Betaproteobacteria</taxon>
        <taxon>Burkholderiales</taxon>
        <taxon>Burkholderiaceae</taxon>
        <taxon>Burkholderia</taxon>
        <taxon>pseudomallei group</taxon>
    </lineage>
</organism>
<dbReference type="HOGENOM" id="CLU_117503_5_1_4"/>
<feature type="compositionally biased region" description="Basic residues" evidence="5">
    <location>
        <begin position="57"/>
        <end position="68"/>
    </location>
</feature>
<dbReference type="AlphaFoldDB" id="A0A0E1VUE2"/>
<comment type="subcellular location">
    <subcellularLocation>
        <location evidence="1">Cytoplasm</location>
        <location evidence="1">Nucleoid</location>
    </subcellularLocation>
</comment>
<keyword evidence="4" id="KW-0238">DNA-binding</keyword>
<dbReference type="InterPro" id="IPR027444">
    <property type="entry name" value="H-NS_C_dom"/>
</dbReference>
<keyword evidence="3" id="KW-0963">Cytoplasm</keyword>
<gene>
    <name evidence="7" type="ORF">BURPS1710A_A1323</name>
</gene>
<evidence type="ECO:0000256" key="5">
    <source>
        <dbReference type="SAM" id="MobiDB-lite"/>
    </source>
</evidence>
<dbReference type="GO" id="GO:0009295">
    <property type="term" value="C:nucleoid"/>
    <property type="evidence" value="ECO:0007669"/>
    <property type="project" value="UniProtKB-SubCell"/>
</dbReference>
<name>A0A0E1VUE2_BURPE</name>
<dbReference type="SUPFAM" id="SSF81273">
    <property type="entry name" value="H-NS histone-like proteins"/>
    <property type="match status" value="1"/>
</dbReference>
<comment type="similarity">
    <text evidence="2">Belongs to the histone-like protein H-NS family.</text>
</comment>
<evidence type="ECO:0000259" key="6">
    <source>
        <dbReference type="SMART" id="SM00528"/>
    </source>
</evidence>
<dbReference type="Pfam" id="PF00816">
    <property type="entry name" value="Histone_HNS"/>
    <property type="match status" value="1"/>
</dbReference>
<evidence type="ECO:0000313" key="7">
    <source>
        <dbReference type="EMBL" id="EET03611.1"/>
    </source>
</evidence>
<dbReference type="EMBL" id="CM000833">
    <property type="protein sequence ID" value="EET03611.1"/>
    <property type="molecule type" value="Genomic_DNA"/>
</dbReference>
<accession>A0A0E1VUE2</accession>
<dbReference type="PANTHER" id="PTHR38097:SF2">
    <property type="entry name" value="DNA-BINDING PROTEIN STPA"/>
    <property type="match status" value="1"/>
</dbReference>
<dbReference type="SMART" id="SM00528">
    <property type="entry name" value="HNS"/>
    <property type="match status" value="1"/>
</dbReference>
<sequence length="100" mass="11426">MVERMATYKELKARAEALSAQAEAARQAELQAAIEDVRAKVREYGLTAYDVFGHRKKPGERHRGAVRPKYRDPATGATWTGRGIEPKWIRGRNRDEFLIE</sequence>
<evidence type="ECO:0000256" key="4">
    <source>
        <dbReference type="ARBA" id="ARBA00023125"/>
    </source>
</evidence>
<dbReference type="PANTHER" id="PTHR38097">
    <property type="match status" value="1"/>
</dbReference>
<evidence type="ECO:0000256" key="3">
    <source>
        <dbReference type="ARBA" id="ARBA00022490"/>
    </source>
</evidence>
<reference evidence="7" key="1">
    <citation type="submission" date="2009-05" db="EMBL/GenBank/DDBJ databases">
        <authorList>
            <person name="Harkins D.M."/>
            <person name="DeShazer D."/>
            <person name="Woods D.E."/>
            <person name="Brinkac L.M."/>
            <person name="Brown K.A."/>
            <person name="Hung G.C."/>
            <person name="Tuanyok A."/>
            <person name="Zhang B."/>
            <person name="Nierman W.C."/>
        </authorList>
    </citation>
    <scope>NUCLEOTIDE SEQUENCE [LARGE SCALE GENOMIC DNA]</scope>
    <source>
        <strain evidence="7">1710a</strain>
    </source>
</reference>
<evidence type="ECO:0000256" key="1">
    <source>
        <dbReference type="ARBA" id="ARBA00004453"/>
    </source>
</evidence>
<evidence type="ECO:0000256" key="2">
    <source>
        <dbReference type="ARBA" id="ARBA00010610"/>
    </source>
</evidence>
<feature type="domain" description="DNA-binding protein H-NS-like C-terminal" evidence="6">
    <location>
        <begin position="60"/>
        <end position="99"/>
    </location>
</feature>
<proteinExistence type="inferred from homology"/>
<dbReference type="Gene3D" id="4.10.430.30">
    <property type="match status" value="1"/>
</dbReference>
<dbReference type="Proteomes" id="UP000001812">
    <property type="component" value="Chromosome II"/>
</dbReference>
<protein>
    <submittedName>
        <fullName evidence="7">H-NS histone family protein</fullName>
    </submittedName>
</protein>
<feature type="region of interest" description="Disordered" evidence="5">
    <location>
        <begin position="57"/>
        <end position="78"/>
    </location>
</feature>
<dbReference type="GO" id="GO:0003677">
    <property type="term" value="F:DNA binding"/>
    <property type="evidence" value="ECO:0007669"/>
    <property type="project" value="UniProtKB-KW"/>
</dbReference>